<reference evidence="1" key="1">
    <citation type="submission" date="2014-05" db="EMBL/GenBank/DDBJ databases">
        <title>The transcriptome of the halophilic microalga Tetraselmis sp. GSL018 isolated from the Great Salt Lake, Utah.</title>
        <authorList>
            <person name="Jinkerson R.E."/>
            <person name="D'Adamo S."/>
            <person name="Posewitz M.C."/>
        </authorList>
    </citation>
    <scope>NUCLEOTIDE SEQUENCE</scope>
    <source>
        <strain evidence="1">GSL018</strain>
    </source>
</reference>
<sequence length="72" mass="8566">DLSLSFRDPKFSRTQTNRNTEFREPIRGSLEHILPIQLKMRQLPNCRRYKELMPVQLGKHCREIGHSVCCQK</sequence>
<name>A0A061SBP7_9CHLO</name>
<protein>
    <submittedName>
        <fullName evidence="1">Uncharacterized protein</fullName>
    </submittedName>
</protein>
<accession>A0A061SBP7</accession>
<dbReference type="AlphaFoldDB" id="A0A061SBP7"/>
<proteinExistence type="predicted"/>
<evidence type="ECO:0000313" key="1">
    <source>
        <dbReference type="EMBL" id="JAC80474.1"/>
    </source>
</evidence>
<gene>
    <name evidence="1" type="ORF">TSPGSL018_10193</name>
</gene>
<organism evidence="1">
    <name type="scientific">Tetraselmis sp. GSL018</name>
    <dbReference type="NCBI Taxonomy" id="582737"/>
    <lineage>
        <taxon>Eukaryota</taxon>
        <taxon>Viridiplantae</taxon>
        <taxon>Chlorophyta</taxon>
        <taxon>core chlorophytes</taxon>
        <taxon>Chlorodendrophyceae</taxon>
        <taxon>Chlorodendrales</taxon>
        <taxon>Chlorodendraceae</taxon>
        <taxon>Tetraselmis</taxon>
    </lineage>
</organism>
<feature type="non-terminal residue" evidence="1">
    <location>
        <position position="1"/>
    </location>
</feature>
<dbReference type="EMBL" id="GBEZ01004771">
    <property type="protein sequence ID" value="JAC80474.1"/>
    <property type="molecule type" value="Transcribed_RNA"/>
</dbReference>